<evidence type="ECO:0000313" key="2">
    <source>
        <dbReference type="EMBL" id="MFC5454687.1"/>
    </source>
</evidence>
<dbReference type="RefSeq" id="WP_377165018.1">
    <property type="nucleotide sequence ID" value="NZ_JBHSMQ010000002.1"/>
</dbReference>
<dbReference type="CDD" id="cd06259">
    <property type="entry name" value="YdcF-like"/>
    <property type="match status" value="1"/>
</dbReference>
<dbReference type="EMBL" id="JBHSMQ010000002">
    <property type="protein sequence ID" value="MFC5454687.1"/>
    <property type="molecule type" value="Genomic_DNA"/>
</dbReference>
<dbReference type="PANTHER" id="PTHR30336:SF20">
    <property type="entry name" value="DUF218 DOMAIN-CONTAINING PROTEIN"/>
    <property type="match status" value="1"/>
</dbReference>
<evidence type="ECO:0000259" key="1">
    <source>
        <dbReference type="Pfam" id="PF02698"/>
    </source>
</evidence>
<feature type="domain" description="DUF218" evidence="1">
    <location>
        <begin position="39"/>
        <end position="160"/>
    </location>
</feature>
<dbReference type="InterPro" id="IPR003848">
    <property type="entry name" value="DUF218"/>
</dbReference>
<organism evidence="2 3">
    <name type="scientific">Prosthecobacter fluviatilis</name>
    <dbReference type="NCBI Taxonomy" id="445931"/>
    <lineage>
        <taxon>Bacteria</taxon>
        <taxon>Pseudomonadati</taxon>
        <taxon>Verrucomicrobiota</taxon>
        <taxon>Verrucomicrobiia</taxon>
        <taxon>Verrucomicrobiales</taxon>
        <taxon>Verrucomicrobiaceae</taxon>
        <taxon>Prosthecobacter</taxon>
    </lineage>
</organism>
<name>A0ABW0KQ04_9BACT</name>
<dbReference type="Pfam" id="PF02698">
    <property type="entry name" value="DUF218"/>
    <property type="match status" value="1"/>
</dbReference>
<protein>
    <submittedName>
        <fullName evidence="2">YdcF family protein</fullName>
    </submittedName>
</protein>
<proteinExistence type="predicted"/>
<dbReference type="Gene3D" id="3.40.50.620">
    <property type="entry name" value="HUPs"/>
    <property type="match status" value="1"/>
</dbReference>
<dbReference type="Proteomes" id="UP001596052">
    <property type="component" value="Unassembled WGS sequence"/>
</dbReference>
<dbReference type="InterPro" id="IPR014729">
    <property type="entry name" value="Rossmann-like_a/b/a_fold"/>
</dbReference>
<evidence type="ECO:0000313" key="3">
    <source>
        <dbReference type="Proteomes" id="UP001596052"/>
    </source>
</evidence>
<reference evidence="3" key="1">
    <citation type="journal article" date="2019" name="Int. J. Syst. Evol. Microbiol.">
        <title>The Global Catalogue of Microorganisms (GCM) 10K type strain sequencing project: providing services to taxonomists for standard genome sequencing and annotation.</title>
        <authorList>
            <consortium name="The Broad Institute Genomics Platform"/>
            <consortium name="The Broad Institute Genome Sequencing Center for Infectious Disease"/>
            <person name="Wu L."/>
            <person name="Ma J."/>
        </authorList>
    </citation>
    <scope>NUCLEOTIDE SEQUENCE [LARGE SCALE GENOMIC DNA]</scope>
    <source>
        <strain evidence="3">CGMCC 4.1469</strain>
    </source>
</reference>
<gene>
    <name evidence="2" type="ORF">ACFQDI_07485</name>
</gene>
<dbReference type="PANTHER" id="PTHR30336">
    <property type="entry name" value="INNER MEMBRANE PROTEIN, PROBABLE PERMEASE"/>
    <property type="match status" value="1"/>
</dbReference>
<sequence>MTRFKKRLLLTLFAAVGSFVLATLLLALAGLRDDIGKTDVALVLGSKVEPSGKPSARLQARLDETVKLYMAGWFPWVIASGGLGKEGYDEAVVMRDYLAAHGVPQDRILLDSQGNTTFESAQNTLQILREKRLKSVFVISQYFHIPRSRLALKRSGIEEIRSASPGYFELRDLYSAPRELLGYFSYLLRSFDKK</sequence>
<dbReference type="InterPro" id="IPR051599">
    <property type="entry name" value="Cell_Envelope_Assoc"/>
</dbReference>
<accession>A0ABW0KQ04</accession>
<comment type="caution">
    <text evidence="2">The sequence shown here is derived from an EMBL/GenBank/DDBJ whole genome shotgun (WGS) entry which is preliminary data.</text>
</comment>
<keyword evidence="3" id="KW-1185">Reference proteome</keyword>